<accession>A0ABV9A433</accession>
<dbReference type="PANTHER" id="PTHR30365:SF15">
    <property type="entry name" value="CYTOCHROME BD UBIQUINOL OXIDASE SUBUNIT 1"/>
    <property type="match status" value="1"/>
</dbReference>
<dbReference type="PANTHER" id="PTHR30365">
    <property type="entry name" value="CYTOCHROME D UBIQUINOL OXIDASE"/>
    <property type="match status" value="1"/>
</dbReference>
<feature type="transmembrane region" description="Helical" evidence="12">
    <location>
        <begin position="186"/>
        <end position="213"/>
    </location>
</feature>
<proteinExistence type="inferred from homology"/>
<evidence type="ECO:0000256" key="10">
    <source>
        <dbReference type="ARBA" id="ARBA00023004"/>
    </source>
</evidence>
<feature type="transmembrane region" description="Helical" evidence="12">
    <location>
        <begin position="331"/>
        <end position="350"/>
    </location>
</feature>
<name>A0ABV9A433_9ACTN</name>
<evidence type="ECO:0000256" key="11">
    <source>
        <dbReference type="ARBA" id="ARBA00023136"/>
    </source>
</evidence>
<evidence type="ECO:0000256" key="5">
    <source>
        <dbReference type="ARBA" id="ARBA00022617"/>
    </source>
</evidence>
<dbReference type="PIRSF" id="PIRSF006446">
    <property type="entry name" value="Cyt_quinol_oxidase_1"/>
    <property type="match status" value="1"/>
</dbReference>
<keyword evidence="8 12" id="KW-0249">Electron transport</keyword>
<dbReference type="Proteomes" id="UP001595997">
    <property type="component" value="Unassembled WGS sequence"/>
</dbReference>
<sequence>MDPQTLDLARWQFALTAGGHFLFVSLTLGLAPVVACIQTWAVLSGAEVYGRMVRFWGQLYVVNYAVGIVTGIVMEFQFGMAWSGLGHYAGGLFGASLAMETVVAFFVESTFLGLWIFGWNRFGKWVHLGLLWVVTLTAYLSAYWILITNGFLNNPVGYRNSPKGAGHGGGIELDGTWAVLTNPSSLLAFFHIFGGALLTAAVFMAGVSAYHLFRRSPAHEVFRKSLRIGVFTSVPALFLTAALGGVQLASLAGVQPMKLAVFQGEESEIARLQEELLAQFGAGDYVPSTALTRGGAVVMLLVFAVLLHVCLPGAVLAAFSKAVHRFRAWHVVLMALVPLPYIAMTAGWIFREAGRQPWVIQGLLKTEDAVSELSAGQMRTSLAVFGTLFALLVVLNWWLLLRTAARGPDDPLLGRDEREPDGGPGGGSGRGRATGAGADAQHPVWSL</sequence>
<keyword evidence="5 12" id="KW-0349">Heme</keyword>
<evidence type="ECO:0000256" key="2">
    <source>
        <dbReference type="ARBA" id="ARBA00009819"/>
    </source>
</evidence>
<keyword evidence="6 12" id="KW-0812">Transmembrane</keyword>
<evidence type="ECO:0000256" key="8">
    <source>
        <dbReference type="ARBA" id="ARBA00022982"/>
    </source>
</evidence>
<evidence type="ECO:0000313" key="14">
    <source>
        <dbReference type="EMBL" id="MFC4494662.1"/>
    </source>
</evidence>
<feature type="region of interest" description="Disordered" evidence="13">
    <location>
        <begin position="410"/>
        <end position="447"/>
    </location>
</feature>
<comment type="subcellular location">
    <subcellularLocation>
        <location evidence="1">Cell membrane</location>
        <topology evidence="1">Multi-pass membrane protein</topology>
    </subcellularLocation>
</comment>
<feature type="transmembrane region" description="Helical" evidence="12">
    <location>
        <begin position="129"/>
        <end position="152"/>
    </location>
</feature>
<dbReference type="RefSeq" id="WP_386446055.1">
    <property type="nucleotide sequence ID" value="NZ_JBHSFH010000005.1"/>
</dbReference>
<feature type="transmembrane region" description="Helical" evidence="12">
    <location>
        <begin position="382"/>
        <end position="401"/>
    </location>
</feature>
<evidence type="ECO:0000256" key="6">
    <source>
        <dbReference type="ARBA" id="ARBA00022692"/>
    </source>
</evidence>
<feature type="transmembrane region" description="Helical" evidence="12">
    <location>
        <begin position="296"/>
        <end position="319"/>
    </location>
</feature>
<keyword evidence="3 12" id="KW-0813">Transport</keyword>
<keyword evidence="15" id="KW-1185">Reference proteome</keyword>
<keyword evidence="9 12" id="KW-1133">Transmembrane helix</keyword>
<protein>
    <submittedName>
        <fullName evidence="14">Cytochrome ubiquinol oxidase subunit I</fullName>
    </submittedName>
</protein>
<organism evidence="14 15">
    <name type="scientific">Streptomyces ovatisporus</name>
    <dbReference type="NCBI Taxonomy" id="1128682"/>
    <lineage>
        <taxon>Bacteria</taxon>
        <taxon>Bacillati</taxon>
        <taxon>Actinomycetota</taxon>
        <taxon>Actinomycetes</taxon>
        <taxon>Kitasatosporales</taxon>
        <taxon>Streptomycetaceae</taxon>
        <taxon>Streptomyces</taxon>
    </lineage>
</organism>
<keyword evidence="11 12" id="KW-0472">Membrane</keyword>
<evidence type="ECO:0000313" key="15">
    <source>
        <dbReference type="Proteomes" id="UP001595997"/>
    </source>
</evidence>
<evidence type="ECO:0000256" key="12">
    <source>
        <dbReference type="PIRNR" id="PIRNR006446"/>
    </source>
</evidence>
<feature type="compositionally biased region" description="Basic and acidic residues" evidence="13">
    <location>
        <begin position="410"/>
        <end position="421"/>
    </location>
</feature>
<dbReference type="EMBL" id="JBHSFH010000005">
    <property type="protein sequence ID" value="MFC4494662.1"/>
    <property type="molecule type" value="Genomic_DNA"/>
</dbReference>
<keyword evidence="7 12" id="KW-0479">Metal-binding</keyword>
<dbReference type="InterPro" id="IPR002585">
    <property type="entry name" value="Cyt-d_ubiquinol_oxidase_su_1"/>
</dbReference>
<feature type="transmembrane region" description="Helical" evidence="12">
    <location>
        <begin position="55"/>
        <end position="73"/>
    </location>
</feature>
<evidence type="ECO:0000256" key="13">
    <source>
        <dbReference type="SAM" id="MobiDB-lite"/>
    </source>
</evidence>
<evidence type="ECO:0000256" key="1">
    <source>
        <dbReference type="ARBA" id="ARBA00004651"/>
    </source>
</evidence>
<comment type="caution">
    <text evidence="14">The sequence shown here is derived from an EMBL/GenBank/DDBJ whole genome shotgun (WGS) entry which is preliminary data.</text>
</comment>
<evidence type="ECO:0000256" key="7">
    <source>
        <dbReference type="ARBA" id="ARBA00022723"/>
    </source>
</evidence>
<keyword evidence="4 12" id="KW-1003">Cell membrane</keyword>
<reference evidence="15" key="1">
    <citation type="journal article" date="2019" name="Int. J. Syst. Evol. Microbiol.">
        <title>The Global Catalogue of Microorganisms (GCM) 10K type strain sequencing project: providing services to taxonomists for standard genome sequencing and annotation.</title>
        <authorList>
            <consortium name="The Broad Institute Genomics Platform"/>
            <consortium name="The Broad Institute Genome Sequencing Center for Infectious Disease"/>
            <person name="Wu L."/>
            <person name="Ma J."/>
        </authorList>
    </citation>
    <scope>NUCLEOTIDE SEQUENCE [LARGE SCALE GENOMIC DNA]</scope>
    <source>
        <strain evidence="15">CGMCC 4.7357</strain>
    </source>
</reference>
<evidence type="ECO:0000256" key="9">
    <source>
        <dbReference type="ARBA" id="ARBA00022989"/>
    </source>
</evidence>
<dbReference type="Pfam" id="PF01654">
    <property type="entry name" value="Cyt_bd_oxida_I"/>
    <property type="match status" value="2"/>
</dbReference>
<feature type="transmembrane region" description="Helical" evidence="12">
    <location>
        <begin position="20"/>
        <end position="43"/>
    </location>
</feature>
<feature type="transmembrane region" description="Helical" evidence="12">
    <location>
        <begin position="225"/>
        <end position="249"/>
    </location>
</feature>
<keyword evidence="10 12" id="KW-0408">Iron</keyword>
<evidence type="ECO:0000256" key="3">
    <source>
        <dbReference type="ARBA" id="ARBA00022448"/>
    </source>
</evidence>
<feature type="transmembrane region" description="Helical" evidence="12">
    <location>
        <begin position="93"/>
        <end position="117"/>
    </location>
</feature>
<gene>
    <name evidence="14" type="ORF">ACFPA8_11015</name>
</gene>
<evidence type="ECO:0000256" key="4">
    <source>
        <dbReference type="ARBA" id="ARBA00022475"/>
    </source>
</evidence>
<feature type="compositionally biased region" description="Gly residues" evidence="13">
    <location>
        <begin position="422"/>
        <end position="434"/>
    </location>
</feature>
<comment type="similarity">
    <text evidence="2 12">Belongs to the cytochrome ubiquinol oxidase subunit 1 family.</text>
</comment>